<dbReference type="RefSeq" id="WP_064746135.1">
    <property type="nucleotide sequence ID" value="NZ_CP159925.1"/>
</dbReference>
<dbReference type="GO" id="GO:0019867">
    <property type="term" value="C:outer membrane"/>
    <property type="evidence" value="ECO:0007669"/>
    <property type="project" value="InterPro"/>
</dbReference>
<reference evidence="3" key="2">
    <citation type="submission" date="2024-06" db="EMBL/GenBank/DDBJ databases">
        <authorList>
            <person name="Li S."/>
        </authorList>
    </citation>
    <scope>NUCLEOTIDE SEQUENCE</scope>
    <source>
        <strain evidence="3">SR10</strain>
    </source>
</reference>
<evidence type="ECO:0000313" key="3">
    <source>
        <dbReference type="EMBL" id="XCO73274.1"/>
    </source>
</evidence>
<sequence length="212" mass="23074">MKKQLALGLALALASTAAAAEGLSYTHIEAGYSVQQYEVRSLTPGLRVQDPKADGGYIDGSIAFGEAPFYAFGSYRKGEDNNVGVRFNNVDLGDIDVDADQFKIGVGYHHTLSERVDWVGELSYIRTELDSNVLSDEIDGDDFRGSVGLRGNLAKNFEGWAKLNYTDGDMYDSEFSGTVGALVKFNQTWGIVGEAEFGEHAKQYTIGVRASF</sequence>
<keyword evidence="4" id="KW-1185">Reference proteome</keyword>
<dbReference type="Proteomes" id="UP001387215">
    <property type="component" value="Unassembled WGS sequence"/>
</dbReference>
<gene>
    <name evidence="3" type="ORF">ABU614_12790</name>
    <name evidence="2" type="ORF">V2J18_06210</name>
</gene>
<feature type="chain" id="PRO_5043964313" evidence="1">
    <location>
        <begin position="20"/>
        <end position="212"/>
    </location>
</feature>
<dbReference type="EMBL" id="CP159925">
    <property type="protein sequence ID" value="XCO73274.1"/>
    <property type="molecule type" value="Genomic_DNA"/>
</dbReference>
<protein>
    <submittedName>
        <fullName evidence="3">Autotransporter outer membrane beta-barrel domain-containing protein</fullName>
    </submittedName>
</protein>
<reference evidence="2 4" key="1">
    <citation type="submission" date="2024-02" db="EMBL/GenBank/DDBJ databases">
        <title>Lysobacter Genome Sequencing and Mining.</title>
        <authorList>
            <person name="Bierman J."/>
            <person name="Walker M.C."/>
        </authorList>
    </citation>
    <scope>NUCLEOTIDE SEQUENCE [LARGE SCALE GENOMIC DNA]</scope>
    <source>
        <strain evidence="2 4">PB6250</strain>
    </source>
</reference>
<evidence type="ECO:0000313" key="4">
    <source>
        <dbReference type="Proteomes" id="UP001387215"/>
    </source>
</evidence>
<keyword evidence="1" id="KW-0732">Signal</keyword>
<dbReference type="AlphaFoldDB" id="A0AAU8MPV5"/>
<dbReference type="SUPFAM" id="SSF56935">
    <property type="entry name" value="Porins"/>
    <property type="match status" value="1"/>
</dbReference>
<evidence type="ECO:0000313" key="2">
    <source>
        <dbReference type="EMBL" id="MEI2454267.1"/>
    </source>
</evidence>
<accession>A0AAU8MPV5</accession>
<name>A0AAU8MPV5_9GAMM</name>
<proteinExistence type="predicted"/>
<evidence type="ECO:0000256" key="1">
    <source>
        <dbReference type="SAM" id="SignalP"/>
    </source>
</evidence>
<organism evidence="3">
    <name type="scientific">Lysobacter firmicutimachus</name>
    <dbReference type="NCBI Taxonomy" id="1792846"/>
    <lineage>
        <taxon>Bacteria</taxon>
        <taxon>Pseudomonadati</taxon>
        <taxon>Pseudomonadota</taxon>
        <taxon>Gammaproteobacteria</taxon>
        <taxon>Lysobacterales</taxon>
        <taxon>Lysobacteraceae</taxon>
        <taxon>Lysobacter</taxon>
    </lineage>
</organism>
<dbReference type="NCBIfam" id="TIGR01414">
    <property type="entry name" value="autotrans_barl"/>
    <property type="match status" value="1"/>
</dbReference>
<dbReference type="EMBL" id="JBANDL010000002">
    <property type="protein sequence ID" value="MEI2454267.1"/>
    <property type="molecule type" value="Genomic_DNA"/>
</dbReference>
<dbReference type="InterPro" id="IPR006315">
    <property type="entry name" value="OM_autotransptr_brl_dom"/>
</dbReference>
<feature type="signal peptide" evidence="1">
    <location>
        <begin position="1"/>
        <end position="19"/>
    </location>
</feature>